<dbReference type="AlphaFoldDB" id="A0A3M9XMB1"/>
<dbReference type="Proteomes" id="UP000268623">
    <property type="component" value="Unassembled WGS sequence"/>
</dbReference>
<protein>
    <recommendedName>
        <fullName evidence="3">DUF1778 domain-containing protein</fullName>
    </recommendedName>
</protein>
<evidence type="ECO:0000313" key="2">
    <source>
        <dbReference type="Proteomes" id="UP000268623"/>
    </source>
</evidence>
<name>A0A3M9XMB1_9HYPH</name>
<dbReference type="Pfam" id="PF21983">
    <property type="entry name" value="NikA-like"/>
    <property type="match status" value="1"/>
</dbReference>
<reference evidence="1 2" key="1">
    <citation type="submission" date="2018-08" db="EMBL/GenBank/DDBJ databases">
        <title>Genome sequence of Methylocystis hirsuta CSC1, a methanotroph able to accumulate PHAs.</title>
        <authorList>
            <person name="Bordel S."/>
            <person name="Rodriguez E."/>
            <person name="Gancedo J."/>
            <person name="Munoz R."/>
        </authorList>
    </citation>
    <scope>NUCLEOTIDE SEQUENCE [LARGE SCALE GENOMIC DNA]</scope>
    <source>
        <strain evidence="1 2">CSC1</strain>
    </source>
</reference>
<dbReference type="Gene3D" id="1.20.5.780">
    <property type="entry name" value="Single helix bin"/>
    <property type="match status" value="1"/>
</dbReference>
<dbReference type="InterPro" id="IPR053842">
    <property type="entry name" value="NikA-like"/>
</dbReference>
<gene>
    <name evidence="1" type="ORF">D1O30_05545</name>
</gene>
<evidence type="ECO:0000313" key="1">
    <source>
        <dbReference type="EMBL" id="RNJ49141.1"/>
    </source>
</evidence>
<sequence length="60" mass="6937">MKTESIEIRVQSDEKLAFKEAAELAGLPLSAWARERLRRAAIRELEEASRPIRFLTPTRK</sequence>
<keyword evidence="2" id="KW-1185">Reference proteome</keyword>
<dbReference type="InterPro" id="IPR010985">
    <property type="entry name" value="Ribbon_hlx_hlx"/>
</dbReference>
<accession>A0A3M9XMB1</accession>
<dbReference type="GO" id="GO:0006355">
    <property type="term" value="P:regulation of DNA-templated transcription"/>
    <property type="evidence" value="ECO:0007669"/>
    <property type="project" value="InterPro"/>
</dbReference>
<proteinExistence type="predicted"/>
<dbReference type="SUPFAM" id="SSF47598">
    <property type="entry name" value="Ribbon-helix-helix"/>
    <property type="match status" value="1"/>
</dbReference>
<comment type="caution">
    <text evidence="1">The sequence shown here is derived from an EMBL/GenBank/DDBJ whole genome shotgun (WGS) entry which is preliminary data.</text>
</comment>
<dbReference type="EMBL" id="QWDD01000001">
    <property type="protein sequence ID" value="RNJ49141.1"/>
    <property type="molecule type" value="Genomic_DNA"/>
</dbReference>
<evidence type="ECO:0008006" key="3">
    <source>
        <dbReference type="Google" id="ProtNLM"/>
    </source>
</evidence>
<organism evidence="1 2">
    <name type="scientific">Methylocystis hirsuta</name>
    <dbReference type="NCBI Taxonomy" id="369798"/>
    <lineage>
        <taxon>Bacteria</taxon>
        <taxon>Pseudomonadati</taxon>
        <taxon>Pseudomonadota</taxon>
        <taxon>Alphaproteobacteria</taxon>
        <taxon>Hyphomicrobiales</taxon>
        <taxon>Methylocystaceae</taxon>
        <taxon>Methylocystis</taxon>
    </lineage>
</organism>